<evidence type="ECO:0000313" key="2">
    <source>
        <dbReference type="EMBL" id="TDD27504.1"/>
    </source>
</evidence>
<gene>
    <name evidence="2" type="ORF">E1218_10240</name>
</gene>
<feature type="compositionally biased region" description="Basic and acidic residues" evidence="1">
    <location>
        <begin position="21"/>
        <end position="40"/>
    </location>
</feature>
<comment type="caution">
    <text evidence="2">The sequence shown here is derived from an EMBL/GenBank/DDBJ whole genome shotgun (WGS) entry which is preliminary data.</text>
</comment>
<dbReference type="AlphaFoldDB" id="A0A4R4XAF2"/>
<evidence type="ECO:0000313" key="3">
    <source>
        <dbReference type="Proteomes" id="UP000295172"/>
    </source>
</evidence>
<feature type="compositionally biased region" description="Low complexity" evidence="1">
    <location>
        <begin position="46"/>
        <end position="58"/>
    </location>
</feature>
<organism evidence="2 3">
    <name type="scientific">Kribbella turkmenica</name>
    <dbReference type="NCBI Taxonomy" id="2530375"/>
    <lineage>
        <taxon>Bacteria</taxon>
        <taxon>Bacillati</taxon>
        <taxon>Actinomycetota</taxon>
        <taxon>Actinomycetes</taxon>
        <taxon>Propionibacteriales</taxon>
        <taxon>Kribbellaceae</taxon>
        <taxon>Kribbella</taxon>
    </lineage>
</organism>
<sequence length="112" mass="11329">MITSCAQHGKTLTPSGASGEVGDHRAGGKQGHEAKVDRRGARCRTRGGADASDFAPASEASGTAAGATCAVGHANGTATVINSLGKVGNATFADPIDFRWAWVDFAEDLNGE</sequence>
<evidence type="ECO:0000256" key="1">
    <source>
        <dbReference type="SAM" id="MobiDB-lite"/>
    </source>
</evidence>
<feature type="region of interest" description="Disordered" evidence="1">
    <location>
        <begin position="1"/>
        <end position="58"/>
    </location>
</feature>
<keyword evidence="3" id="KW-1185">Reference proteome</keyword>
<name>A0A4R4XAF2_9ACTN</name>
<dbReference type="Proteomes" id="UP000295172">
    <property type="component" value="Unassembled WGS sequence"/>
</dbReference>
<dbReference type="EMBL" id="SMKR01000033">
    <property type="protein sequence ID" value="TDD27504.1"/>
    <property type="molecule type" value="Genomic_DNA"/>
</dbReference>
<proteinExistence type="predicted"/>
<accession>A0A4R4XAF2</accession>
<feature type="compositionally biased region" description="Polar residues" evidence="1">
    <location>
        <begin position="1"/>
        <end position="16"/>
    </location>
</feature>
<reference evidence="2 3" key="1">
    <citation type="submission" date="2019-02" db="EMBL/GenBank/DDBJ databases">
        <title>Draft genome sequences of novel Actinobacteria.</title>
        <authorList>
            <person name="Sahin N."/>
            <person name="Ay H."/>
            <person name="Saygin H."/>
        </authorList>
    </citation>
    <scope>NUCLEOTIDE SEQUENCE [LARGE SCALE GENOMIC DNA]</scope>
    <source>
        <strain evidence="2 3">16K104</strain>
    </source>
</reference>
<protein>
    <submittedName>
        <fullName evidence="2">Uncharacterized protein</fullName>
    </submittedName>
</protein>